<accession>A0A3B0C8I6</accession>
<keyword evidence="4" id="KW-1185">Reference proteome</keyword>
<dbReference type="Gene3D" id="2.60.40.1080">
    <property type="match status" value="2"/>
</dbReference>
<protein>
    <submittedName>
        <fullName evidence="3">S-layer homology domain-containing protein</fullName>
    </submittedName>
</protein>
<dbReference type="Proteomes" id="UP000282311">
    <property type="component" value="Unassembled WGS sequence"/>
</dbReference>
<evidence type="ECO:0000259" key="2">
    <source>
        <dbReference type="PROSITE" id="PS51272"/>
    </source>
</evidence>
<dbReference type="SUPFAM" id="SSF49373">
    <property type="entry name" value="Invasin/intimin cell-adhesion fragments"/>
    <property type="match status" value="1"/>
</dbReference>
<dbReference type="SMART" id="SM00635">
    <property type="entry name" value="BID_2"/>
    <property type="match status" value="2"/>
</dbReference>
<dbReference type="InterPro" id="IPR001119">
    <property type="entry name" value="SLH_dom"/>
</dbReference>
<dbReference type="EMBL" id="RBAH01000012">
    <property type="protein sequence ID" value="RKN82192.1"/>
    <property type="molecule type" value="Genomic_DNA"/>
</dbReference>
<feature type="domain" description="SLH" evidence="2">
    <location>
        <begin position="598"/>
        <end position="657"/>
    </location>
</feature>
<dbReference type="Pfam" id="PF00395">
    <property type="entry name" value="SLH"/>
    <property type="match status" value="3"/>
</dbReference>
<dbReference type="Pfam" id="PF02368">
    <property type="entry name" value="Big_2"/>
    <property type="match status" value="1"/>
</dbReference>
<feature type="domain" description="SLH" evidence="2">
    <location>
        <begin position="664"/>
        <end position="724"/>
    </location>
</feature>
<dbReference type="PROSITE" id="PS51272">
    <property type="entry name" value="SLH"/>
    <property type="match status" value="3"/>
</dbReference>
<feature type="domain" description="SLH" evidence="2">
    <location>
        <begin position="534"/>
        <end position="597"/>
    </location>
</feature>
<gene>
    <name evidence="3" type="ORF">D7M11_17755</name>
</gene>
<dbReference type="InterPro" id="IPR003343">
    <property type="entry name" value="Big_2"/>
</dbReference>
<dbReference type="PANTHER" id="PTHR43308:SF5">
    <property type="entry name" value="S-LAYER PROTEIN _ PEPTIDOGLYCAN ENDO-BETA-N-ACETYLGLUCOSAMINIDASE"/>
    <property type="match status" value="1"/>
</dbReference>
<sequence length="724" mass="76160">MVIQNSTNNTRERRKLHMLNKLAAMKKVSALLVTMMLLSILTPVLAAAANFAGVTYDGNNVSGTVYSKTYAQDGLQVHVYGPDDTFLKIVTATYASYNPTTEEYKYTLNSEPVSDTIFSKIKLKEKSEDTSEEVSNVDYQPYITSLTVDKPSYTVKVDESVQAIVSAMYSEETQARDVTNLASYTPVDSSIVTVVNGLITGVAVGTTDVTVGLGTFSKTVSVVVTANDNGGPVEPQKPYATAISVDSQSYSLRVNETHNTVVKATYSDNTTPDVTKFATYASKDASVATVNSQGVVTALRAGTSVISVTYATYTKDVNVQVISSTSNGGGGGGGGGNSTNSDGSINVTNGQVDATTLKNAFASKSDVTLVVKGETVTIPGSALVDAAKKSDSKLTIKGDYGTYVLPLSLLNLDALAKELGVAVSDLKITVNIKKLSGDAAKPVSDAVKALGGKALADAVDFSITVEGKDGKKVNISSFSDYVKRSIPLTSTPGTNATGVLYDPVTGTFSFVPATFSNNEATFFRTGNSVYTVIETSKTFSDIAGHWAKKDIELLASKLIVNGVTDTTFEADRNITRAEFAALVVRALGLSPVASAAKFSDVKSADWYAGVVGAAAQAGIVNGYEDGSFHPNAQITREELAAMVVRAYEFADGKIAIDQAAITKALSNYSDSNKIVWGQKEVAVALTTGLVNGMTDTTLGTSSEATRAQAVTMLTRLLAKAKFVD</sequence>
<evidence type="ECO:0000313" key="3">
    <source>
        <dbReference type="EMBL" id="RKN82192.1"/>
    </source>
</evidence>
<evidence type="ECO:0000313" key="4">
    <source>
        <dbReference type="Proteomes" id="UP000282311"/>
    </source>
</evidence>
<comment type="caution">
    <text evidence="3">The sequence shown here is derived from an EMBL/GenBank/DDBJ whole genome shotgun (WGS) entry which is preliminary data.</text>
</comment>
<dbReference type="AlphaFoldDB" id="A0A3B0C8I6"/>
<name>A0A3B0C8I6_9BACL</name>
<dbReference type="PANTHER" id="PTHR43308">
    <property type="entry name" value="OUTER MEMBRANE PROTEIN ALPHA-RELATED"/>
    <property type="match status" value="1"/>
</dbReference>
<feature type="compositionally biased region" description="Gly residues" evidence="1">
    <location>
        <begin position="327"/>
        <end position="337"/>
    </location>
</feature>
<dbReference type="InterPro" id="IPR051465">
    <property type="entry name" value="Cell_Envelope_Struct_Comp"/>
</dbReference>
<feature type="region of interest" description="Disordered" evidence="1">
    <location>
        <begin position="326"/>
        <end position="347"/>
    </location>
</feature>
<reference evidence="3 4" key="1">
    <citation type="journal article" date="2007" name="Int. J. Syst. Evol. Microbiol.">
        <title>Paenibacillus ginsengarvi sp. nov., isolated from soil from ginseng cultivation.</title>
        <authorList>
            <person name="Yoon M.H."/>
            <person name="Ten L.N."/>
            <person name="Im W.T."/>
        </authorList>
    </citation>
    <scope>NUCLEOTIDE SEQUENCE [LARGE SCALE GENOMIC DNA]</scope>
    <source>
        <strain evidence="3 4">KCTC 13059</strain>
    </source>
</reference>
<organism evidence="3 4">
    <name type="scientific">Paenibacillus ginsengarvi</name>
    <dbReference type="NCBI Taxonomy" id="400777"/>
    <lineage>
        <taxon>Bacteria</taxon>
        <taxon>Bacillati</taxon>
        <taxon>Bacillota</taxon>
        <taxon>Bacilli</taxon>
        <taxon>Bacillales</taxon>
        <taxon>Paenibacillaceae</taxon>
        <taxon>Paenibacillus</taxon>
    </lineage>
</organism>
<proteinExistence type="predicted"/>
<dbReference type="InterPro" id="IPR008964">
    <property type="entry name" value="Invasin/intimin_cell_adhesion"/>
</dbReference>
<evidence type="ECO:0000256" key="1">
    <source>
        <dbReference type="SAM" id="MobiDB-lite"/>
    </source>
</evidence>